<proteinExistence type="inferred from homology"/>
<evidence type="ECO:0000313" key="5">
    <source>
        <dbReference type="Proteomes" id="UP000184363"/>
    </source>
</evidence>
<dbReference type="EMBL" id="FRAP01000012">
    <property type="protein sequence ID" value="SHK79804.1"/>
    <property type="molecule type" value="Genomic_DNA"/>
</dbReference>
<name>A0A1M6VEL0_PSETH</name>
<accession>A0A1M6VEL0</accession>
<dbReference type="SUPFAM" id="SSF53807">
    <property type="entry name" value="Helical backbone' metal receptor"/>
    <property type="match status" value="1"/>
</dbReference>
<dbReference type="PANTHER" id="PTHR30535">
    <property type="entry name" value="VITAMIN B12-BINDING PROTEIN"/>
    <property type="match status" value="1"/>
</dbReference>
<organism evidence="4 5">
    <name type="scientific">Pseudonocardia thermophila</name>
    <dbReference type="NCBI Taxonomy" id="1848"/>
    <lineage>
        <taxon>Bacteria</taxon>
        <taxon>Bacillati</taxon>
        <taxon>Actinomycetota</taxon>
        <taxon>Actinomycetes</taxon>
        <taxon>Pseudonocardiales</taxon>
        <taxon>Pseudonocardiaceae</taxon>
        <taxon>Pseudonocardia</taxon>
    </lineage>
</organism>
<dbReference type="InterPro" id="IPR050902">
    <property type="entry name" value="ABC_Transporter_SBP"/>
</dbReference>
<keyword evidence="5" id="KW-1185">Reference proteome</keyword>
<dbReference type="STRING" id="1848.SAMN05443637_11275"/>
<reference evidence="4 5" key="1">
    <citation type="submission" date="2016-11" db="EMBL/GenBank/DDBJ databases">
        <authorList>
            <person name="Jaros S."/>
            <person name="Januszkiewicz K."/>
            <person name="Wedrychowicz H."/>
        </authorList>
    </citation>
    <scope>NUCLEOTIDE SEQUENCE [LARGE SCALE GENOMIC DNA]</scope>
    <source>
        <strain evidence="4 5">DSM 43832</strain>
    </source>
</reference>
<dbReference type="Proteomes" id="UP000184363">
    <property type="component" value="Unassembled WGS sequence"/>
</dbReference>
<dbReference type="Pfam" id="PF01497">
    <property type="entry name" value="Peripla_BP_2"/>
    <property type="match status" value="1"/>
</dbReference>
<feature type="domain" description="Fe/B12 periplasmic-binding" evidence="3">
    <location>
        <begin position="107"/>
        <end position="377"/>
    </location>
</feature>
<gene>
    <name evidence="4" type="ORF">SAMN05443637_11275</name>
</gene>
<dbReference type="RefSeq" id="WP_159444924.1">
    <property type="nucleotide sequence ID" value="NZ_CALGVN010000021.1"/>
</dbReference>
<comment type="similarity">
    <text evidence="1">Belongs to the bacterial solute-binding protein 8 family.</text>
</comment>
<dbReference type="GO" id="GO:0071281">
    <property type="term" value="P:cellular response to iron ion"/>
    <property type="evidence" value="ECO:0007669"/>
    <property type="project" value="TreeGrafter"/>
</dbReference>
<dbReference type="Gene3D" id="3.40.50.1980">
    <property type="entry name" value="Nitrogenase molybdenum iron protein domain"/>
    <property type="match status" value="2"/>
</dbReference>
<feature type="signal peptide" evidence="2">
    <location>
        <begin position="1"/>
        <end position="20"/>
    </location>
</feature>
<dbReference type="PROSITE" id="PS51257">
    <property type="entry name" value="PROKAR_LIPOPROTEIN"/>
    <property type="match status" value="1"/>
</dbReference>
<feature type="chain" id="PRO_5038960401" evidence="2">
    <location>
        <begin position="21"/>
        <end position="391"/>
    </location>
</feature>
<evidence type="ECO:0000259" key="3">
    <source>
        <dbReference type="PROSITE" id="PS50983"/>
    </source>
</evidence>
<evidence type="ECO:0000256" key="2">
    <source>
        <dbReference type="SAM" id="SignalP"/>
    </source>
</evidence>
<dbReference type="PANTHER" id="PTHR30535:SF34">
    <property type="entry name" value="MOLYBDATE-BINDING PROTEIN MOLA"/>
    <property type="match status" value="1"/>
</dbReference>
<evidence type="ECO:0000313" key="4">
    <source>
        <dbReference type="EMBL" id="SHK79804.1"/>
    </source>
</evidence>
<protein>
    <submittedName>
        <fullName evidence="4">Iron complex transport system substrate-binding protein</fullName>
    </submittedName>
</protein>
<dbReference type="OrthoDB" id="9812528at2"/>
<dbReference type="PROSITE" id="PS50983">
    <property type="entry name" value="FE_B12_PBP"/>
    <property type="match status" value="1"/>
</dbReference>
<keyword evidence="2" id="KW-0732">Signal</keyword>
<dbReference type="AlphaFoldDB" id="A0A1M6VEL0"/>
<dbReference type="InterPro" id="IPR002491">
    <property type="entry name" value="ABC_transptr_periplasmic_BD"/>
</dbReference>
<evidence type="ECO:0000256" key="1">
    <source>
        <dbReference type="ARBA" id="ARBA00008814"/>
    </source>
</evidence>
<sequence>MARGLLAALLLLTTACSASVAGPAAPAGHGCITAFDAATDYFPVKVEPTHATNFSLTYHRSYAVLTVRQPYPGGAPESYVLLRCGAPAPDLPAELADAQVVPVPVTSLYAQSTTQLQLIADIGALDVLTGVGTPDFASGPEVRAKIDAGEVRGFAVNGQIEAEQIIADRPDVLLSQGTDDPTFPVLRNAGVPVIGWAEYLDSSPLGQAEWIKAMGVLTGHEREAAAVFDEIVARYEAQRAEVAGLPPTPVLLGQLHQGSWGVPAGNSTTGTLVRDAGGIWSEAENPSAGRVDKDFESVFVRDGAAPVWLLTRHGVRTMADVLAEDARYGELAAVGTGRVWVLDRWIGPTGGNVFYERGVLHPEEILADLVAVLHPEAAPGHEFVYYRQVGT</sequence>